<comment type="caution">
    <text evidence="1">The sequence shown here is derived from an EMBL/GenBank/DDBJ whole genome shotgun (WGS) entry which is preliminary data.</text>
</comment>
<evidence type="ECO:0000313" key="1">
    <source>
        <dbReference type="EMBL" id="KAH7918881.1"/>
    </source>
</evidence>
<name>A0ACB8AZN1_9AGAM</name>
<protein>
    <submittedName>
        <fullName evidence="1">Uncharacterized protein</fullName>
    </submittedName>
</protein>
<accession>A0ACB8AZN1</accession>
<keyword evidence="2" id="KW-1185">Reference proteome</keyword>
<organism evidence="1 2">
    <name type="scientific">Leucogyrophana mollusca</name>
    <dbReference type="NCBI Taxonomy" id="85980"/>
    <lineage>
        <taxon>Eukaryota</taxon>
        <taxon>Fungi</taxon>
        <taxon>Dikarya</taxon>
        <taxon>Basidiomycota</taxon>
        <taxon>Agaricomycotina</taxon>
        <taxon>Agaricomycetes</taxon>
        <taxon>Agaricomycetidae</taxon>
        <taxon>Boletales</taxon>
        <taxon>Boletales incertae sedis</taxon>
        <taxon>Leucogyrophana</taxon>
    </lineage>
</organism>
<dbReference type="Proteomes" id="UP000790709">
    <property type="component" value="Unassembled WGS sequence"/>
</dbReference>
<reference evidence="1" key="1">
    <citation type="journal article" date="2021" name="New Phytol.">
        <title>Evolutionary innovations through gain and loss of genes in the ectomycorrhizal Boletales.</title>
        <authorList>
            <person name="Wu G."/>
            <person name="Miyauchi S."/>
            <person name="Morin E."/>
            <person name="Kuo A."/>
            <person name="Drula E."/>
            <person name="Varga T."/>
            <person name="Kohler A."/>
            <person name="Feng B."/>
            <person name="Cao Y."/>
            <person name="Lipzen A."/>
            <person name="Daum C."/>
            <person name="Hundley H."/>
            <person name="Pangilinan J."/>
            <person name="Johnson J."/>
            <person name="Barry K."/>
            <person name="LaButti K."/>
            <person name="Ng V."/>
            <person name="Ahrendt S."/>
            <person name="Min B."/>
            <person name="Choi I.G."/>
            <person name="Park H."/>
            <person name="Plett J.M."/>
            <person name="Magnuson J."/>
            <person name="Spatafora J.W."/>
            <person name="Nagy L.G."/>
            <person name="Henrissat B."/>
            <person name="Grigoriev I.V."/>
            <person name="Yang Z.L."/>
            <person name="Xu J."/>
            <person name="Martin F.M."/>
        </authorList>
    </citation>
    <scope>NUCLEOTIDE SEQUENCE</scope>
    <source>
        <strain evidence="1">KUC20120723A-06</strain>
    </source>
</reference>
<dbReference type="EMBL" id="MU266721">
    <property type="protein sequence ID" value="KAH7918881.1"/>
    <property type="molecule type" value="Genomic_DNA"/>
</dbReference>
<proteinExistence type="predicted"/>
<evidence type="ECO:0000313" key="2">
    <source>
        <dbReference type="Proteomes" id="UP000790709"/>
    </source>
</evidence>
<sequence>MAVFPRWGTSSPAWYHSTARKDLGVGPAPEETDRSAELRDSIRESNAANAKKASHKESVLGSYVLWITVFRKLRPIAQLPEKEFLRAWWGIALCHYDLWKGGIHHRDISESNLMYYHDTQGIAVGVLNDYDLSSTIEGCQGNERAGTLPFMAIGLLDKEGLEGHIIHQYRHDAESLVWVLTWVTLHYSGGTRLPRKDRPLEVWLSLQAAACGNEKWNMTRRGHAIVPPPSQKMNWEVARRCLKVLAAHYLELDGEPVMKAVEEVFEKWLYNLVKDFLD</sequence>
<gene>
    <name evidence="1" type="ORF">BV22DRAFT_1134262</name>
</gene>